<name>A0A508WS50_9HYPH</name>
<reference evidence="1" key="1">
    <citation type="submission" date="2019-06" db="EMBL/GenBank/DDBJ databases">
        <authorList>
            <person name="Le Quere A."/>
            <person name="Colella S."/>
        </authorList>
    </citation>
    <scope>NUCLEOTIDE SEQUENCE</scope>
    <source>
        <strain evidence="1">EmedicaeMD41</strain>
    </source>
</reference>
<sequence>MNMTHDAAWPIRDRGVSRYGAVAMASAEKNKSVQEFTELIRGVCFAGELT</sequence>
<proteinExistence type="predicted"/>
<gene>
    <name evidence="1" type="ORF">EMEDMD4_150081</name>
</gene>
<organism evidence="1">
    <name type="scientific">Sinorhizobium medicae</name>
    <dbReference type="NCBI Taxonomy" id="110321"/>
    <lineage>
        <taxon>Bacteria</taxon>
        <taxon>Pseudomonadati</taxon>
        <taxon>Pseudomonadota</taxon>
        <taxon>Alphaproteobacteria</taxon>
        <taxon>Hyphomicrobiales</taxon>
        <taxon>Rhizobiaceae</taxon>
        <taxon>Sinorhizobium/Ensifer group</taxon>
        <taxon>Sinorhizobium</taxon>
    </lineage>
</organism>
<protein>
    <submittedName>
        <fullName evidence="1">Uncharacterized protein</fullName>
    </submittedName>
</protein>
<dbReference type="EMBL" id="CABFNB010000057">
    <property type="protein sequence ID" value="VTZ60302.1"/>
    <property type="molecule type" value="Genomic_DNA"/>
</dbReference>
<dbReference type="Proteomes" id="UP000507954">
    <property type="component" value="Unassembled WGS sequence"/>
</dbReference>
<evidence type="ECO:0000313" key="1">
    <source>
        <dbReference type="EMBL" id="VTZ60302.1"/>
    </source>
</evidence>
<dbReference type="AlphaFoldDB" id="A0A508WS50"/>
<accession>A0A508WS50</accession>